<dbReference type="Proteomes" id="UP000694844">
    <property type="component" value="Chromosome 6"/>
</dbReference>
<dbReference type="PANTHER" id="PTHR34605">
    <property type="entry name" value="PHAGE_INTEGRASE DOMAIN-CONTAINING PROTEIN"/>
    <property type="match status" value="1"/>
</dbReference>
<evidence type="ECO:0000256" key="1">
    <source>
        <dbReference type="ARBA" id="ARBA00023125"/>
    </source>
</evidence>
<dbReference type="GO" id="GO:0003677">
    <property type="term" value="F:DNA binding"/>
    <property type="evidence" value="ECO:0007669"/>
    <property type="project" value="UniProtKB-KW"/>
</dbReference>
<dbReference type="RefSeq" id="XP_022288863.1">
    <property type="nucleotide sequence ID" value="XM_022433155.1"/>
</dbReference>
<organism evidence="5 7">
    <name type="scientific">Crassostrea virginica</name>
    <name type="common">Eastern oyster</name>
    <dbReference type="NCBI Taxonomy" id="6565"/>
    <lineage>
        <taxon>Eukaryota</taxon>
        <taxon>Metazoa</taxon>
        <taxon>Spiralia</taxon>
        <taxon>Lophotrochozoa</taxon>
        <taxon>Mollusca</taxon>
        <taxon>Bivalvia</taxon>
        <taxon>Autobranchia</taxon>
        <taxon>Pteriomorphia</taxon>
        <taxon>Ostreida</taxon>
        <taxon>Ostreoidea</taxon>
        <taxon>Ostreidae</taxon>
        <taxon>Crassostrea</taxon>
    </lineage>
</organism>
<dbReference type="Gene3D" id="1.10.150.130">
    <property type="match status" value="1"/>
</dbReference>
<evidence type="ECO:0000256" key="3">
    <source>
        <dbReference type="SAM" id="MobiDB-lite"/>
    </source>
</evidence>
<keyword evidence="1" id="KW-0238">DNA-binding</keyword>
<keyword evidence="2" id="KW-0233">DNA recombination</keyword>
<dbReference type="InterPro" id="IPR002104">
    <property type="entry name" value="Integrase_catalytic"/>
</dbReference>
<dbReference type="SUPFAM" id="SSF56349">
    <property type="entry name" value="DNA breaking-rejoining enzymes"/>
    <property type="match status" value="1"/>
</dbReference>
<reference evidence="6 7" key="1">
    <citation type="submission" date="2025-04" db="UniProtKB">
        <authorList>
            <consortium name="RefSeq"/>
        </authorList>
    </citation>
    <scope>IDENTIFICATION</scope>
    <source>
        <tissue evidence="6 7">Whole sample</tissue>
    </source>
</reference>
<dbReference type="GO" id="GO:0015074">
    <property type="term" value="P:DNA integration"/>
    <property type="evidence" value="ECO:0007669"/>
    <property type="project" value="InterPro"/>
</dbReference>
<feature type="domain" description="Tyr recombinase" evidence="4">
    <location>
        <begin position="256"/>
        <end position="453"/>
    </location>
</feature>
<feature type="region of interest" description="Disordered" evidence="3">
    <location>
        <begin position="78"/>
        <end position="101"/>
    </location>
</feature>
<dbReference type="SUPFAM" id="SSF47823">
    <property type="entry name" value="lambda integrase-like, N-terminal domain"/>
    <property type="match status" value="1"/>
</dbReference>
<dbReference type="PANTHER" id="PTHR34605:SF3">
    <property type="entry name" value="P CELL-TYPE AGGLUTINATION PROTEIN MAP4-LIKE-RELATED"/>
    <property type="match status" value="1"/>
</dbReference>
<accession>A0A8B8AFW5</accession>
<gene>
    <name evidence="6 7" type="primary">LOC111100974</name>
</gene>
<evidence type="ECO:0000259" key="4">
    <source>
        <dbReference type="PROSITE" id="PS51898"/>
    </source>
</evidence>
<name>A0A8B8AFW5_CRAVI</name>
<keyword evidence="5" id="KW-1185">Reference proteome</keyword>
<dbReference type="InterPro" id="IPR010998">
    <property type="entry name" value="Integrase_recombinase_N"/>
</dbReference>
<dbReference type="Gene3D" id="1.10.443.10">
    <property type="entry name" value="Intergrase catalytic core"/>
    <property type="match status" value="1"/>
</dbReference>
<evidence type="ECO:0000313" key="7">
    <source>
        <dbReference type="RefSeq" id="XP_022288864.1"/>
    </source>
</evidence>
<dbReference type="AlphaFoldDB" id="A0A8B8AFW5"/>
<sequence length="453" mass="49842">MGPKRKQPPISTNSQEVASNNASKSPAKRRKSAPPPDDANQININYDLLAEAILRKQQTINVGASNEPFIQTIPDQDSQIDVAGPSDSLDSQPALEASSSSATATTLMPSTVCNHTNQFSSLLHDLFAGGQSNSPVVKFPTNTSSISNGIHLTTGSLQLLVAAIAPSTRKAYLRSWALFLSFCNSANFSFSFPCSPILISNFISHLHFQNLSASTITSHISALSYVHKLCSVNDPTHHFVVRKILKGCQQLKKSPDTRMPITKPILLKILSALPETIPDKNNIIMLRAIFLLAFHGFFRLGELVVQDKEHVAKVIQRTDLNFVGDQGVQIRLNYFKHMKNNQPVTILLSPSKDVLICPVRALYIYTSNFNHKSGPLFAFKSGAPVSRAFVVSNLKSTLTFNGLNPNLYKGHSFRIGAATEAARLGFSENYIQQLGRWHSNAVQRYIRINSFSL</sequence>
<dbReference type="PROSITE" id="PS51898">
    <property type="entry name" value="TYR_RECOMBINASE"/>
    <property type="match status" value="1"/>
</dbReference>
<dbReference type="InterPro" id="IPR052925">
    <property type="entry name" value="Phage_Integrase-like_Recomb"/>
</dbReference>
<protein>
    <submittedName>
        <fullName evidence="6 7">Uncharacterized protein LOC111100974</fullName>
    </submittedName>
</protein>
<dbReference type="OrthoDB" id="6138620at2759"/>
<evidence type="ECO:0000313" key="5">
    <source>
        <dbReference type="Proteomes" id="UP000694844"/>
    </source>
</evidence>
<dbReference type="GO" id="GO:0006310">
    <property type="term" value="P:DNA recombination"/>
    <property type="evidence" value="ECO:0007669"/>
    <property type="project" value="UniProtKB-KW"/>
</dbReference>
<dbReference type="KEGG" id="cvn:111100974"/>
<dbReference type="InterPro" id="IPR013762">
    <property type="entry name" value="Integrase-like_cat_sf"/>
</dbReference>
<feature type="compositionally biased region" description="Polar residues" evidence="3">
    <location>
        <begin position="9"/>
        <end position="24"/>
    </location>
</feature>
<evidence type="ECO:0000256" key="2">
    <source>
        <dbReference type="ARBA" id="ARBA00023172"/>
    </source>
</evidence>
<evidence type="ECO:0000313" key="6">
    <source>
        <dbReference type="RefSeq" id="XP_022288863.1"/>
    </source>
</evidence>
<dbReference type="RefSeq" id="XP_022288864.1">
    <property type="nucleotide sequence ID" value="XM_022433156.1"/>
</dbReference>
<feature type="region of interest" description="Disordered" evidence="3">
    <location>
        <begin position="1"/>
        <end position="41"/>
    </location>
</feature>
<proteinExistence type="predicted"/>
<dbReference type="GeneID" id="111100974"/>
<dbReference type="InterPro" id="IPR011010">
    <property type="entry name" value="DNA_brk_join_enz"/>
</dbReference>